<evidence type="ECO:0000313" key="4">
    <source>
        <dbReference type="Proteomes" id="UP000597206"/>
    </source>
</evidence>
<dbReference type="InterPro" id="IPR003607">
    <property type="entry name" value="HD/PDEase_dom"/>
</dbReference>
<dbReference type="SMART" id="SM00471">
    <property type="entry name" value="HDc"/>
    <property type="match status" value="1"/>
</dbReference>
<comment type="caution">
    <text evidence="3">The sequence shown here is derived from an EMBL/GenBank/DDBJ whole genome shotgun (WGS) entry which is preliminary data.</text>
</comment>
<dbReference type="EMBL" id="JADPMR010000004">
    <property type="protein sequence ID" value="MBF9002845.1"/>
    <property type="molecule type" value="Genomic_DNA"/>
</dbReference>
<reference evidence="3 4" key="1">
    <citation type="submission" date="2020-11" db="EMBL/GenBank/DDBJ databases">
        <title>Vibrio nitrifigilis sp. nov., a marine nitrogen-fixing bacterium isolated from the lagoon sediment of an islet inside an atoll.</title>
        <authorList>
            <person name="Wang L.-T."/>
            <person name="Shieh W.Y."/>
        </authorList>
    </citation>
    <scope>NUCLEOTIDE SEQUENCE [LARGE SCALE GENOMIC DNA]</scope>
    <source>
        <strain evidence="3 4">NFV-1</strain>
    </source>
</reference>
<name>A0ABS0GKM9_9VIBR</name>
<evidence type="ECO:0000259" key="2">
    <source>
        <dbReference type="PROSITE" id="PS51832"/>
    </source>
</evidence>
<dbReference type="Gene3D" id="1.10.3210.10">
    <property type="entry name" value="Hypothetical protein af1432"/>
    <property type="match status" value="1"/>
</dbReference>
<feature type="transmembrane region" description="Helical" evidence="1">
    <location>
        <begin position="344"/>
        <end position="366"/>
    </location>
</feature>
<feature type="domain" description="HD-GYP" evidence="2">
    <location>
        <begin position="386"/>
        <end position="583"/>
    </location>
</feature>
<dbReference type="Proteomes" id="UP000597206">
    <property type="component" value="Unassembled WGS sequence"/>
</dbReference>
<dbReference type="PANTHER" id="PTHR45228">
    <property type="entry name" value="CYCLIC DI-GMP PHOSPHODIESTERASE TM_0186-RELATED"/>
    <property type="match status" value="1"/>
</dbReference>
<dbReference type="PANTHER" id="PTHR45228:SF9">
    <property type="entry name" value="3'3'-CGAMP-SPECIFIC PHOSPHODIESTERASE 2"/>
    <property type="match status" value="1"/>
</dbReference>
<keyword evidence="1" id="KW-0812">Transmembrane</keyword>
<accession>A0ABS0GKM9</accession>
<gene>
    <name evidence="3" type="ORF">I1A42_20420</name>
</gene>
<evidence type="ECO:0000313" key="3">
    <source>
        <dbReference type="EMBL" id="MBF9002845.1"/>
    </source>
</evidence>
<dbReference type="InterPro" id="IPR052020">
    <property type="entry name" value="Cyclic_di-GMP/3'3'-cGAMP_PDE"/>
</dbReference>
<proteinExistence type="predicted"/>
<keyword evidence="1" id="KW-1133">Transmembrane helix</keyword>
<keyword evidence="1" id="KW-0472">Membrane</keyword>
<dbReference type="Gene3D" id="3.40.50.2300">
    <property type="match status" value="2"/>
</dbReference>
<evidence type="ECO:0000256" key="1">
    <source>
        <dbReference type="SAM" id="Phobius"/>
    </source>
</evidence>
<dbReference type="PROSITE" id="PS51832">
    <property type="entry name" value="HD_GYP"/>
    <property type="match status" value="1"/>
</dbReference>
<sequence length="593" mass="66912">MDHLSFRLKLFICISVIFNSVTFSVFAAGSTPSRILVLHSYSPSYAWTRELQKGIEDVSHGTNVKLSIEYLDTKRIFNADYLASVRHYFEKKYRGYPFNGIIISDDNALKFFNSLDMDNLKNLPTAAVGINNFQAELSSKTQLGTIIYEKDRIAETIQLIAKLRPKLKNLYYLADHSPTSNLIELETKRILQHYPNIHLIEVRDLPLRDAATLLEKASPNDAVLLTHYNTEIENNVYHDYNQVAEQIGNSSRAPVFVFWKFYIHDGVLGGSVTDSYQLGSLAANLVIHQLNGMPIDNAQMASQGYRNVFDFNALLKHAIDKSLLPSNRVLIGEPQSFVREHLRLVLIVSSIFAVLVIIIFVLILSLRRKKIISQQNQKILQLQKKTVGVQKELIHLLGDAIETRSGETGNHVKRVAKMSALLASITGLSPNECEVIEVVSPMHDIGKIGIPESILEKPGKLDPDEWEIMKGHVDIGYKILSASEGEFLDYAAIIALEHHERWDGAGYPLGKSGENIHLYARITTIVDVFDALLSVRCYKPAWPIERVIDLLIVEKGKQFDPQLTQLVLDNIDDFVAIRQQYPDVATFHMPNNV</sequence>
<dbReference type="Pfam" id="PF13487">
    <property type="entry name" value="HD_5"/>
    <property type="match status" value="1"/>
</dbReference>
<organism evidence="3 4">
    <name type="scientific">Vibrio nitrifigilis</name>
    <dbReference type="NCBI Taxonomy" id="2789781"/>
    <lineage>
        <taxon>Bacteria</taxon>
        <taxon>Pseudomonadati</taxon>
        <taxon>Pseudomonadota</taxon>
        <taxon>Gammaproteobacteria</taxon>
        <taxon>Vibrionales</taxon>
        <taxon>Vibrionaceae</taxon>
        <taxon>Vibrio</taxon>
    </lineage>
</organism>
<dbReference type="InterPro" id="IPR037522">
    <property type="entry name" value="HD_GYP_dom"/>
</dbReference>
<dbReference type="SUPFAM" id="SSF109604">
    <property type="entry name" value="HD-domain/PDEase-like"/>
    <property type="match status" value="1"/>
</dbReference>
<keyword evidence="4" id="KW-1185">Reference proteome</keyword>
<dbReference type="CDD" id="cd00077">
    <property type="entry name" value="HDc"/>
    <property type="match status" value="1"/>
</dbReference>
<protein>
    <submittedName>
        <fullName evidence="3">HD domain-containing protein</fullName>
    </submittedName>
</protein>
<dbReference type="RefSeq" id="WP_196124701.1">
    <property type="nucleotide sequence ID" value="NZ_JADPMR010000004.1"/>
</dbReference>